<accession>A0A4R4W0S4</accession>
<reference evidence="3 4" key="1">
    <citation type="submission" date="2019-03" db="EMBL/GenBank/DDBJ databases">
        <title>Draft genome sequences of novel Actinobacteria.</title>
        <authorList>
            <person name="Sahin N."/>
            <person name="Ay H."/>
            <person name="Saygin H."/>
        </authorList>
    </citation>
    <scope>NUCLEOTIDE SEQUENCE [LARGE SCALE GENOMIC DNA]</scope>
    <source>
        <strain evidence="3 4">KC712</strain>
    </source>
</reference>
<proteinExistence type="predicted"/>
<dbReference type="PANTHER" id="PTHR43798">
    <property type="entry name" value="MONOACYLGLYCEROL LIPASE"/>
    <property type="match status" value="1"/>
</dbReference>
<dbReference type="Gene3D" id="3.40.50.1820">
    <property type="entry name" value="alpha/beta hydrolase"/>
    <property type="match status" value="1"/>
</dbReference>
<dbReference type="PANTHER" id="PTHR43798:SF31">
    <property type="entry name" value="AB HYDROLASE SUPERFAMILY PROTEIN YCLE"/>
    <property type="match status" value="1"/>
</dbReference>
<dbReference type="SUPFAM" id="SSF53474">
    <property type="entry name" value="alpha/beta-Hydrolases"/>
    <property type="match status" value="1"/>
</dbReference>
<dbReference type="InterPro" id="IPR000073">
    <property type="entry name" value="AB_hydrolase_1"/>
</dbReference>
<dbReference type="Proteomes" id="UP000294543">
    <property type="component" value="Unassembled WGS sequence"/>
</dbReference>
<evidence type="ECO:0000259" key="2">
    <source>
        <dbReference type="Pfam" id="PF00561"/>
    </source>
</evidence>
<feature type="domain" description="AB hydrolase-1" evidence="2">
    <location>
        <begin position="12"/>
        <end position="117"/>
    </location>
</feature>
<dbReference type="AlphaFoldDB" id="A0A4R4W0S4"/>
<keyword evidence="4" id="KW-1185">Reference proteome</keyword>
<keyword evidence="1 3" id="KW-0378">Hydrolase</keyword>
<comment type="caution">
    <text evidence="3">The sequence shown here is derived from an EMBL/GenBank/DDBJ whole genome shotgun (WGS) entry which is preliminary data.</text>
</comment>
<dbReference type="Pfam" id="PF00561">
    <property type="entry name" value="Abhydrolase_1"/>
    <property type="match status" value="1"/>
</dbReference>
<gene>
    <name evidence="3" type="ORF">E1294_47510</name>
</gene>
<organism evidence="3 4">
    <name type="scientific">Nonomuraea diastatica</name>
    <dbReference type="NCBI Taxonomy" id="1848329"/>
    <lineage>
        <taxon>Bacteria</taxon>
        <taxon>Bacillati</taxon>
        <taxon>Actinomycetota</taxon>
        <taxon>Actinomycetes</taxon>
        <taxon>Streptosporangiales</taxon>
        <taxon>Streptosporangiaceae</taxon>
        <taxon>Nonomuraea</taxon>
    </lineage>
</organism>
<dbReference type="GO" id="GO:0016020">
    <property type="term" value="C:membrane"/>
    <property type="evidence" value="ECO:0007669"/>
    <property type="project" value="TreeGrafter"/>
</dbReference>
<evidence type="ECO:0000256" key="1">
    <source>
        <dbReference type="ARBA" id="ARBA00022801"/>
    </source>
</evidence>
<dbReference type="GO" id="GO:0016787">
    <property type="term" value="F:hydrolase activity"/>
    <property type="evidence" value="ECO:0007669"/>
    <property type="project" value="UniProtKB-KW"/>
</dbReference>
<protein>
    <submittedName>
        <fullName evidence="3">Alpha/beta fold hydrolase</fullName>
    </submittedName>
</protein>
<evidence type="ECO:0000313" key="4">
    <source>
        <dbReference type="Proteomes" id="UP000294543"/>
    </source>
</evidence>
<dbReference type="EMBL" id="SMKP01000251">
    <property type="protein sequence ID" value="TDD08495.1"/>
    <property type="molecule type" value="Genomic_DNA"/>
</dbReference>
<sequence length="252" mass="26926">MTLCHNWCGHGPALVLLHSAVCDRHMWAPQWPALRDAGYHVVWCDFRGFGDSPVADRPYRDAADVADLLDHLGLKRVALVGSSHGGEVALEVAATRPEAVTAVALLCSAMPGHVPGPELQSFTERKNALLAAGDIAGAVELNVMTWLGPEASGEVREQVRQMYRHAVETHATAKFASTAAPVDLARITAPCLAVSGAHDLADFRDIAVSLPERIAGARHLELPWAGHLPSLERPAVVTDLLIRFLGETVPAG</sequence>
<dbReference type="PRINTS" id="PR00111">
    <property type="entry name" value="ABHYDROLASE"/>
</dbReference>
<dbReference type="OrthoDB" id="495620at2"/>
<dbReference type="InterPro" id="IPR029058">
    <property type="entry name" value="AB_hydrolase_fold"/>
</dbReference>
<dbReference type="InterPro" id="IPR050266">
    <property type="entry name" value="AB_hydrolase_sf"/>
</dbReference>
<evidence type="ECO:0000313" key="3">
    <source>
        <dbReference type="EMBL" id="TDD08495.1"/>
    </source>
</evidence>
<name>A0A4R4W0S4_9ACTN</name>